<sequence>MKHGERLKTFRITYTKSTEHIVELEADSASKAWEKIKAKTYKAVWEHEGNLVFDVKTTEEITKHIASNPK</sequence>
<name>A0A383DSM8_9ZZZZ</name>
<reference evidence="1" key="1">
    <citation type="submission" date="2018-05" db="EMBL/GenBank/DDBJ databases">
        <authorList>
            <person name="Lanie J.A."/>
            <person name="Ng W.-L."/>
            <person name="Kazmierczak K.M."/>
            <person name="Andrzejewski T.M."/>
            <person name="Davidsen T.M."/>
            <person name="Wayne K.J."/>
            <person name="Tettelin H."/>
            <person name="Glass J.I."/>
            <person name="Rusch D."/>
            <person name="Podicherti R."/>
            <person name="Tsui H.-C.T."/>
            <person name="Winkler M.E."/>
        </authorList>
    </citation>
    <scope>NUCLEOTIDE SEQUENCE</scope>
</reference>
<evidence type="ECO:0000313" key="1">
    <source>
        <dbReference type="EMBL" id="SVE47250.1"/>
    </source>
</evidence>
<protein>
    <submittedName>
        <fullName evidence="1">Uncharacterized protein</fullName>
    </submittedName>
</protein>
<dbReference type="AlphaFoldDB" id="A0A383DSM8"/>
<accession>A0A383DSM8</accession>
<organism evidence="1">
    <name type="scientific">marine metagenome</name>
    <dbReference type="NCBI Taxonomy" id="408172"/>
    <lineage>
        <taxon>unclassified sequences</taxon>
        <taxon>metagenomes</taxon>
        <taxon>ecological metagenomes</taxon>
    </lineage>
</organism>
<gene>
    <name evidence="1" type="ORF">METZ01_LOCUS500104</name>
</gene>
<proteinExistence type="predicted"/>
<dbReference type="EMBL" id="UINC01219675">
    <property type="protein sequence ID" value="SVE47250.1"/>
    <property type="molecule type" value="Genomic_DNA"/>
</dbReference>